<keyword evidence="2 11" id="KW-0808">Transferase</keyword>
<dbReference type="GO" id="GO:0016020">
    <property type="term" value="C:membrane"/>
    <property type="evidence" value="ECO:0007669"/>
    <property type="project" value="UniProtKB-SubCell"/>
</dbReference>
<feature type="transmembrane region" description="Helical" evidence="8">
    <location>
        <begin position="28"/>
        <end position="48"/>
    </location>
</feature>
<evidence type="ECO:0000256" key="1">
    <source>
        <dbReference type="ARBA" id="ARBA00004370"/>
    </source>
</evidence>
<feature type="domain" description="Phospholipid/glycerol acyltransferase" evidence="9">
    <location>
        <begin position="90"/>
        <end position="205"/>
    </location>
</feature>
<reference evidence="10 13" key="2">
    <citation type="journal article" date="2018" name="Int. J. Syst. Evol. Microbiol.">
        <title>Pseudooceanicola lipolyticus sp. nov., a marine alphaproteobacterium, reclassification of Oceanicola flagellatus as Pseudooceanicola flagellatus comb. nov. and emended description of the genus Pseudooceanicola.</title>
        <authorList>
            <person name="Huang M.-M."/>
            <person name="Guo L.-L."/>
            <person name="Wu Y.-H."/>
            <person name="Lai Q.-L."/>
            <person name="Shao Z.-Z."/>
            <person name="Wang C.-S."/>
            <person name="Wu M."/>
            <person name="Xu X.-W."/>
        </authorList>
    </citation>
    <scope>NUCLEOTIDE SEQUENCE [LARGE SCALE GENOMIC DNA]</scope>
    <source>
        <strain evidence="10 13">Ar-45</strain>
    </source>
</reference>
<dbReference type="SMART" id="SM00563">
    <property type="entry name" value="PlsC"/>
    <property type="match status" value="1"/>
</dbReference>
<dbReference type="PANTHER" id="PTHR23063">
    <property type="entry name" value="PHOSPHOLIPID ACYLTRANSFERASE"/>
    <property type="match status" value="1"/>
</dbReference>
<gene>
    <name evidence="10" type="ORF">CVM39_19370</name>
    <name evidence="11" type="ORF">SAMN06297129_2341</name>
</gene>
<evidence type="ECO:0000256" key="2">
    <source>
        <dbReference type="ARBA" id="ARBA00022679"/>
    </source>
</evidence>
<evidence type="ECO:0000256" key="3">
    <source>
        <dbReference type="ARBA" id="ARBA00022692"/>
    </source>
</evidence>
<comment type="subcellular location">
    <subcellularLocation>
        <location evidence="1">Membrane</location>
    </subcellularLocation>
</comment>
<dbReference type="PANTHER" id="PTHR23063:SF52">
    <property type="entry name" value="LYSOPHOSPHATIDYLCHOLINE ACYLTRANSFERASE"/>
    <property type="match status" value="1"/>
</dbReference>
<reference evidence="11 12" key="1">
    <citation type="submission" date="2017-09" db="EMBL/GenBank/DDBJ databases">
        <authorList>
            <person name="Ehlers B."/>
            <person name="Leendertz F.H."/>
        </authorList>
    </citation>
    <scope>NUCLEOTIDE SEQUENCE [LARGE SCALE GENOMIC DNA]</scope>
    <source>
        <strain evidence="11 12">CGMCC 1.12662</strain>
    </source>
</reference>
<sequence length="278" mass="30936">MTTTWNSPEPPDPVHLGTADKLRAVLRLLPLALILLVSLAALLLVRMVEAPLCGLRRPVTPVFQHLVCRMFFRCAGMRLKVTGKPMKGAGAMVSNHVSWLDIFSLSAPGPVFFVSKSEVRNWPGIGHLARAAGTVFIDRKRGEAKRQQDQLRERLAAGQRLMVFPEGTSTDGKRVLPFKTSLFAVFLDKGLDPLFQVQPVTLLYRAPEGAPARLYGWWGDMEFGGNFLKVMAARPQGGVEVIYHPPLRVADFPDRKALAAECERRVREGMPWDWQQAG</sequence>
<keyword evidence="7 11" id="KW-0012">Acyltransferase</keyword>
<dbReference type="Proteomes" id="UP000231702">
    <property type="component" value="Unassembled WGS sequence"/>
</dbReference>
<evidence type="ECO:0000256" key="8">
    <source>
        <dbReference type="SAM" id="Phobius"/>
    </source>
</evidence>
<proteinExistence type="predicted"/>
<keyword evidence="5" id="KW-0443">Lipid metabolism</keyword>
<evidence type="ECO:0000256" key="4">
    <source>
        <dbReference type="ARBA" id="ARBA00022989"/>
    </source>
</evidence>
<evidence type="ECO:0000313" key="12">
    <source>
        <dbReference type="Proteomes" id="UP000231655"/>
    </source>
</evidence>
<evidence type="ECO:0000313" key="11">
    <source>
        <dbReference type="EMBL" id="SNY52557.1"/>
    </source>
</evidence>
<keyword evidence="4 8" id="KW-1133">Transmembrane helix</keyword>
<keyword evidence="13" id="KW-1185">Reference proteome</keyword>
<name>A0A285IXY6_9RHOB</name>
<dbReference type="GO" id="GO:0006629">
    <property type="term" value="P:lipid metabolic process"/>
    <property type="evidence" value="ECO:0007669"/>
    <property type="project" value="UniProtKB-KW"/>
</dbReference>
<organism evidence="11 12">
    <name type="scientific">Pseudooceanicola antarcticus</name>
    <dbReference type="NCBI Taxonomy" id="1247613"/>
    <lineage>
        <taxon>Bacteria</taxon>
        <taxon>Pseudomonadati</taxon>
        <taxon>Pseudomonadota</taxon>
        <taxon>Alphaproteobacteria</taxon>
        <taxon>Rhodobacterales</taxon>
        <taxon>Paracoccaceae</taxon>
        <taxon>Pseudooceanicola</taxon>
    </lineage>
</organism>
<evidence type="ECO:0000313" key="10">
    <source>
        <dbReference type="EMBL" id="PJE25864.1"/>
    </source>
</evidence>
<dbReference type="Proteomes" id="UP000231655">
    <property type="component" value="Unassembled WGS sequence"/>
</dbReference>
<evidence type="ECO:0000256" key="7">
    <source>
        <dbReference type="ARBA" id="ARBA00023315"/>
    </source>
</evidence>
<dbReference type="GO" id="GO:0016746">
    <property type="term" value="F:acyltransferase activity"/>
    <property type="evidence" value="ECO:0007669"/>
    <property type="project" value="UniProtKB-KW"/>
</dbReference>
<dbReference type="CDD" id="cd07989">
    <property type="entry name" value="LPLAT_AGPAT-like"/>
    <property type="match status" value="1"/>
</dbReference>
<evidence type="ECO:0000259" key="9">
    <source>
        <dbReference type="SMART" id="SM00563"/>
    </source>
</evidence>
<dbReference type="Pfam" id="PF01553">
    <property type="entry name" value="Acyltransferase"/>
    <property type="match status" value="1"/>
</dbReference>
<evidence type="ECO:0000256" key="5">
    <source>
        <dbReference type="ARBA" id="ARBA00023098"/>
    </source>
</evidence>
<keyword evidence="6 8" id="KW-0472">Membrane</keyword>
<dbReference type="RefSeq" id="WP_097146080.1">
    <property type="nucleotide sequence ID" value="NZ_OBEA01000004.1"/>
</dbReference>
<dbReference type="EMBL" id="OBEA01000004">
    <property type="protein sequence ID" value="SNY52557.1"/>
    <property type="molecule type" value="Genomic_DNA"/>
</dbReference>
<dbReference type="SUPFAM" id="SSF69593">
    <property type="entry name" value="Glycerol-3-phosphate (1)-acyltransferase"/>
    <property type="match status" value="1"/>
</dbReference>
<dbReference type="AlphaFoldDB" id="A0A285IXY6"/>
<evidence type="ECO:0000256" key="6">
    <source>
        <dbReference type="ARBA" id="ARBA00023136"/>
    </source>
</evidence>
<dbReference type="InterPro" id="IPR002123">
    <property type="entry name" value="Plipid/glycerol_acylTrfase"/>
</dbReference>
<keyword evidence="3 8" id="KW-0812">Transmembrane</keyword>
<dbReference type="EMBL" id="PGTD01000023">
    <property type="protein sequence ID" value="PJE25864.1"/>
    <property type="molecule type" value="Genomic_DNA"/>
</dbReference>
<evidence type="ECO:0000313" key="13">
    <source>
        <dbReference type="Proteomes" id="UP000231702"/>
    </source>
</evidence>
<protein>
    <submittedName>
        <fullName evidence="10">1-acyl-sn-glycerol-3-phosphate acyltransferase</fullName>
    </submittedName>
    <submittedName>
        <fullName evidence="11">Lyso-ornithine lipid acyltransferase</fullName>
    </submittedName>
</protein>
<accession>A0A285IXY6</accession>
<dbReference type="OrthoDB" id="9806880at2"/>